<protein>
    <recommendedName>
        <fullName evidence="5">CCAAT-binding factor domain-containing protein</fullName>
    </recommendedName>
</protein>
<comment type="subcellular location">
    <subcellularLocation>
        <location evidence="1">Nucleus membrane</location>
        <topology evidence="1">Multi-pass membrane protein</topology>
    </subcellularLocation>
</comment>
<comment type="similarity">
    <text evidence="2">Belongs to the CBF/MAK21 family.</text>
</comment>
<dbReference type="RefSeq" id="XP_009057711.1">
    <property type="nucleotide sequence ID" value="XM_009059463.1"/>
</dbReference>
<dbReference type="GO" id="GO:0030692">
    <property type="term" value="C:Noc4p-Nop14p complex"/>
    <property type="evidence" value="ECO:0007669"/>
    <property type="project" value="TreeGrafter"/>
</dbReference>
<keyword evidence="7" id="KW-1185">Reference proteome</keyword>
<dbReference type="Proteomes" id="UP000030746">
    <property type="component" value="Unassembled WGS sequence"/>
</dbReference>
<dbReference type="InterPro" id="IPR005612">
    <property type="entry name" value="CCAAT-binding_factor"/>
</dbReference>
<feature type="domain" description="CCAAT-binding factor" evidence="5">
    <location>
        <begin position="318"/>
        <end position="467"/>
    </location>
</feature>
<name>V3ZK24_LOTGI</name>
<dbReference type="CTD" id="20249263"/>
<organism evidence="6 7">
    <name type="scientific">Lottia gigantea</name>
    <name type="common">Giant owl limpet</name>
    <dbReference type="NCBI Taxonomy" id="225164"/>
    <lineage>
        <taxon>Eukaryota</taxon>
        <taxon>Metazoa</taxon>
        <taxon>Spiralia</taxon>
        <taxon>Lophotrochozoa</taxon>
        <taxon>Mollusca</taxon>
        <taxon>Gastropoda</taxon>
        <taxon>Patellogastropoda</taxon>
        <taxon>Lottioidea</taxon>
        <taxon>Lottiidae</taxon>
        <taxon>Lottia</taxon>
    </lineage>
</organism>
<dbReference type="Pfam" id="PF03914">
    <property type="entry name" value="CBF"/>
    <property type="match status" value="1"/>
</dbReference>
<dbReference type="GO" id="GO:0031965">
    <property type="term" value="C:nuclear membrane"/>
    <property type="evidence" value="ECO:0007669"/>
    <property type="project" value="UniProtKB-SubCell"/>
</dbReference>
<dbReference type="OMA" id="YYNNIVT"/>
<reference evidence="6 7" key="1">
    <citation type="journal article" date="2013" name="Nature">
        <title>Insights into bilaterian evolution from three spiralian genomes.</title>
        <authorList>
            <person name="Simakov O."/>
            <person name="Marletaz F."/>
            <person name="Cho S.J."/>
            <person name="Edsinger-Gonzales E."/>
            <person name="Havlak P."/>
            <person name="Hellsten U."/>
            <person name="Kuo D.H."/>
            <person name="Larsson T."/>
            <person name="Lv J."/>
            <person name="Arendt D."/>
            <person name="Savage R."/>
            <person name="Osoegawa K."/>
            <person name="de Jong P."/>
            <person name="Grimwood J."/>
            <person name="Chapman J.A."/>
            <person name="Shapiro H."/>
            <person name="Aerts A."/>
            <person name="Otillar R.P."/>
            <person name="Terry A.Y."/>
            <person name="Boore J.L."/>
            <person name="Grigoriev I.V."/>
            <person name="Lindberg D.R."/>
            <person name="Seaver E.C."/>
            <person name="Weisblat D.A."/>
            <person name="Putnam N.H."/>
            <person name="Rokhsar D.S."/>
        </authorList>
    </citation>
    <scope>NUCLEOTIDE SEQUENCE [LARGE SCALE GENOMIC DNA]</scope>
</reference>
<dbReference type="KEGG" id="lgi:LOTGIDRAFT_233423"/>
<dbReference type="GO" id="GO:0032040">
    <property type="term" value="C:small-subunit processome"/>
    <property type="evidence" value="ECO:0007669"/>
    <property type="project" value="TreeGrafter"/>
</dbReference>
<dbReference type="InterPro" id="IPR016024">
    <property type="entry name" value="ARM-type_fold"/>
</dbReference>
<evidence type="ECO:0000256" key="1">
    <source>
        <dbReference type="ARBA" id="ARBA00004232"/>
    </source>
</evidence>
<dbReference type="PANTHER" id="PTHR12455:SF0">
    <property type="entry name" value="NUCLEOLAR COMPLEX PROTEIN 4 HOMOLOG"/>
    <property type="match status" value="1"/>
</dbReference>
<keyword evidence="4" id="KW-0472">Membrane</keyword>
<dbReference type="PANTHER" id="PTHR12455">
    <property type="entry name" value="NUCLEOLAR COMPLEX PROTEIN 4"/>
    <property type="match status" value="1"/>
</dbReference>
<gene>
    <name evidence="6" type="ORF">LOTGIDRAFT_233423</name>
</gene>
<dbReference type="InterPro" id="IPR027193">
    <property type="entry name" value="Noc4"/>
</dbReference>
<dbReference type="GO" id="GO:0042254">
    <property type="term" value="P:ribosome biogenesis"/>
    <property type="evidence" value="ECO:0007669"/>
    <property type="project" value="InterPro"/>
</dbReference>
<dbReference type="STRING" id="225164.V3ZK24"/>
<dbReference type="AlphaFoldDB" id="V3ZK24"/>
<dbReference type="HOGENOM" id="CLU_015945_3_0_1"/>
<accession>V3ZK24</accession>
<evidence type="ECO:0000259" key="5">
    <source>
        <dbReference type="Pfam" id="PF03914"/>
    </source>
</evidence>
<evidence type="ECO:0000313" key="7">
    <source>
        <dbReference type="Proteomes" id="UP000030746"/>
    </source>
</evidence>
<evidence type="ECO:0000256" key="4">
    <source>
        <dbReference type="ARBA" id="ARBA00022989"/>
    </source>
</evidence>
<dbReference type="OrthoDB" id="10263185at2759"/>
<dbReference type="SUPFAM" id="SSF48371">
    <property type="entry name" value="ARM repeat"/>
    <property type="match status" value="1"/>
</dbReference>
<dbReference type="GeneID" id="20249263"/>
<dbReference type="EMBL" id="KB202237">
    <property type="protein sequence ID" value="ESO91648.1"/>
    <property type="molecule type" value="Genomic_DNA"/>
</dbReference>
<evidence type="ECO:0000313" key="6">
    <source>
        <dbReference type="EMBL" id="ESO91648.1"/>
    </source>
</evidence>
<evidence type="ECO:0000256" key="3">
    <source>
        <dbReference type="ARBA" id="ARBA00022692"/>
    </source>
</evidence>
<evidence type="ECO:0000256" key="2">
    <source>
        <dbReference type="ARBA" id="ARBA00007797"/>
    </source>
</evidence>
<keyword evidence="4" id="KW-1133">Transmembrane helix</keyword>
<proteinExistence type="inferred from homology"/>
<keyword evidence="3" id="KW-0812">Transmembrane</keyword>
<sequence length="530" mass="61610">MAPKDTRGSSKQVINEIKEKAKLCAEDRKNSNAIVDILGYIELEDESVILACIRGLHKIFTRFISTQEMYFDKPPSEQDMKDLKVEEKYKVWLREQYASTLFHLADLLHHDNTLIQDSALLTMMKLVEGEGHTPLRKITPQQTFPSRLFQKIFTKLISDTKDMSRLWKKFQEYTEYEDVRFYVLSFLHSDFKHKKNQEMNEIYVKNVFSLLENLTFTSSTQGDQSETKWLAKKPDNEEALQAKSLEEQKKLFSTVWLKFLRFKPMLAENQIFHPCLLTPSIYKHVLMIMHDKVIPNLTSPLFLADFLTDSYNIGGAISLLALNSIFILINQYNLDYPDFYYKLYLLFDPIIFHAKYRARFFYLADIFLSSTHLPGYLVAAFIKKLARLCLTAPPSGIRIAITSILNLLKRHPNCQVLLGRLDGPSEIQNDPFILDETDPSKCRAMDSYLWEIKTLQSHYCPEVVLAANKVNSQLNQQEELLSDILDISTDELIERECKRRKKETAINYIVPTGLFTNQNDQFSTIWSGIK</sequence>